<proteinExistence type="predicted"/>
<dbReference type="Pfam" id="PF17784">
    <property type="entry name" value="Sulfotransfer_4"/>
    <property type="match status" value="1"/>
</dbReference>
<dbReference type="SUPFAM" id="SSF52540">
    <property type="entry name" value="P-loop containing nucleoside triphosphate hydrolases"/>
    <property type="match status" value="1"/>
</dbReference>
<dbReference type="Gene3D" id="3.40.50.300">
    <property type="entry name" value="P-loop containing nucleotide triphosphate hydrolases"/>
    <property type="match status" value="1"/>
</dbReference>
<dbReference type="InterPro" id="IPR027417">
    <property type="entry name" value="P-loop_NTPase"/>
</dbReference>
<dbReference type="PANTHER" id="PTHR36978:SF4">
    <property type="entry name" value="P-LOOP CONTAINING NUCLEOSIDE TRIPHOSPHATE HYDROLASE PROTEIN"/>
    <property type="match status" value="1"/>
</dbReference>
<accession>A0AAV9NVY3</accession>
<sequence>MAPGKDYSSLGAWVVIHNSDLNIDRHKCHRVVPMQVLCLGAPRTGTFSMQEALAILGYQSPYHYSSVFSNVQDADMWQEALQYKFHSKGKPIDWRKHFDKLLGHSAAITDAPAVLFWQELLDAYPGVKVVLVERDEERWYQSMEVLLEGLLNPVGRNVIRFTDPLWFGRISNLGAGWIEALFGSRKLAEAKSNARKAYRKHYAEIRAGVPKERMLEFELSSGWAPLCTFLEKPVPKVPFPRLNEAAALENAFGAFIVKALKHSAFNLAVGVAIVAISAGAVWRWLG</sequence>
<dbReference type="RefSeq" id="XP_064653707.1">
    <property type="nucleotide sequence ID" value="XM_064808159.1"/>
</dbReference>
<feature type="transmembrane region" description="Helical" evidence="1">
    <location>
        <begin position="264"/>
        <end position="285"/>
    </location>
</feature>
<comment type="caution">
    <text evidence="2">The sequence shown here is derived from an EMBL/GenBank/DDBJ whole genome shotgun (WGS) entry which is preliminary data.</text>
</comment>
<dbReference type="Proteomes" id="UP001337655">
    <property type="component" value="Unassembled WGS sequence"/>
</dbReference>
<keyword evidence="3" id="KW-1185">Reference proteome</keyword>
<evidence type="ECO:0000256" key="1">
    <source>
        <dbReference type="SAM" id="Phobius"/>
    </source>
</evidence>
<reference evidence="2 3" key="1">
    <citation type="submission" date="2023-08" db="EMBL/GenBank/DDBJ databases">
        <title>Black Yeasts Isolated from many extreme environments.</title>
        <authorList>
            <person name="Coleine C."/>
            <person name="Stajich J.E."/>
            <person name="Selbmann L."/>
        </authorList>
    </citation>
    <scope>NUCLEOTIDE SEQUENCE [LARGE SCALE GENOMIC DNA]</scope>
    <source>
        <strain evidence="2 3">CCFEE 5935</strain>
    </source>
</reference>
<organism evidence="2 3">
    <name type="scientific">Saxophila tyrrhenica</name>
    <dbReference type="NCBI Taxonomy" id="1690608"/>
    <lineage>
        <taxon>Eukaryota</taxon>
        <taxon>Fungi</taxon>
        <taxon>Dikarya</taxon>
        <taxon>Ascomycota</taxon>
        <taxon>Pezizomycotina</taxon>
        <taxon>Dothideomycetes</taxon>
        <taxon>Dothideomycetidae</taxon>
        <taxon>Mycosphaerellales</taxon>
        <taxon>Extremaceae</taxon>
        <taxon>Saxophila</taxon>
    </lineage>
</organism>
<protein>
    <submittedName>
        <fullName evidence="2">Uncharacterized protein</fullName>
    </submittedName>
</protein>
<dbReference type="EMBL" id="JAVRRT010000028">
    <property type="protein sequence ID" value="KAK5163159.1"/>
    <property type="molecule type" value="Genomic_DNA"/>
</dbReference>
<dbReference type="AlphaFoldDB" id="A0AAV9NVY3"/>
<dbReference type="InterPro" id="IPR040632">
    <property type="entry name" value="Sulfotransfer_4"/>
</dbReference>
<evidence type="ECO:0000313" key="2">
    <source>
        <dbReference type="EMBL" id="KAK5163159.1"/>
    </source>
</evidence>
<dbReference type="GeneID" id="89932267"/>
<dbReference type="PANTHER" id="PTHR36978">
    <property type="entry name" value="P-LOOP CONTAINING NUCLEOTIDE TRIPHOSPHATE HYDROLASE"/>
    <property type="match status" value="1"/>
</dbReference>
<evidence type="ECO:0000313" key="3">
    <source>
        <dbReference type="Proteomes" id="UP001337655"/>
    </source>
</evidence>
<keyword evidence="1" id="KW-1133">Transmembrane helix</keyword>
<keyword evidence="1" id="KW-0472">Membrane</keyword>
<name>A0AAV9NVY3_9PEZI</name>
<keyword evidence="1" id="KW-0812">Transmembrane</keyword>
<gene>
    <name evidence="2" type="ORF">LTR77_010943</name>
</gene>